<feature type="chain" id="PRO_5045839291" evidence="1">
    <location>
        <begin position="29"/>
        <end position="454"/>
    </location>
</feature>
<reference evidence="2 3" key="1">
    <citation type="submission" date="2021-10" db="EMBL/GenBank/DDBJ databases">
        <title>Streptomyces gossypii sp. nov., isolated from soil collected from cotton field.</title>
        <authorList>
            <person name="Ge X."/>
            <person name="Chen X."/>
            <person name="Liu W."/>
        </authorList>
    </citation>
    <scope>NUCLEOTIDE SEQUENCE [LARGE SCALE GENOMIC DNA]</scope>
    <source>
        <strain evidence="2 3">N2-109</strain>
    </source>
</reference>
<dbReference type="InterPro" id="IPR006059">
    <property type="entry name" value="SBP"/>
</dbReference>
<dbReference type="CDD" id="cd13585">
    <property type="entry name" value="PBP2_TMBP_like"/>
    <property type="match status" value="1"/>
</dbReference>
<dbReference type="SUPFAM" id="SSF53850">
    <property type="entry name" value="Periplasmic binding protein-like II"/>
    <property type="match status" value="1"/>
</dbReference>
<dbReference type="PROSITE" id="PS51257">
    <property type="entry name" value="PROKAR_LIPOPROTEIN"/>
    <property type="match status" value="1"/>
</dbReference>
<dbReference type="PANTHER" id="PTHR43649:SF16">
    <property type="entry name" value="SUGAR-BINDING LIPOPROTEIN"/>
    <property type="match status" value="1"/>
</dbReference>
<sequence>MRSSGLRPAARRTFTATAASAVALTVLAACSSADDSTADGKTRITVNCMPPKSAKTDRSFFEADIKAFEKANPDIDVVPHDAFPCQDPKTFDAKLAGGQMEDVFYTYYTDAKHVVDINQAADITSYVKEMKSFQDVQQQIRDIYTIDGKVYGVPRTNYSMGLVYNRALFEKAGLDPDKPPATWEEVRAAAKKIAGLGDGTVGYADYSAQNQGGWHFTAELYSQGGDLVSEDGKKSTVETPEARAVLQNLKDMRWEDDSMGDKQLLVINDAQQMMGTGKLGMYLAAPDNIPILVKEKGGDYKDLALAPMPGGKGTLIGGDGYMFNKKATPEQIKAGLKWLEWTFLTPGQGFMNDYERAAGKDSPVGLPEPRLFTGPTDAKDQELKKKYANVPVRNYESFLEGNTELELKIEPPKAQQIYSVLDAAVSSVLTKKDADIDKLLGDASGKIDGILARG</sequence>
<evidence type="ECO:0000256" key="1">
    <source>
        <dbReference type="SAM" id="SignalP"/>
    </source>
</evidence>
<organism evidence="2 3">
    <name type="scientific">Streptomyces gossypii</name>
    <dbReference type="NCBI Taxonomy" id="2883101"/>
    <lineage>
        <taxon>Bacteria</taxon>
        <taxon>Bacillati</taxon>
        <taxon>Actinomycetota</taxon>
        <taxon>Actinomycetes</taxon>
        <taxon>Kitasatosporales</taxon>
        <taxon>Streptomycetaceae</taxon>
        <taxon>Streptomyces</taxon>
    </lineage>
</organism>
<gene>
    <name evidence="2" type="ORF">LHJ74_04285</name>
</gene>
<keyword evidence="1" id="KW-0732">Signal</keyword>
<comment type="caution">
    <text evidence="2">The sequence shown here is derived from an EMBL/GenBank/DDBJ whole genome shotgun (WGS) entry which is preliminary data.</text>
</comment>
<protein>
    <submittedName>
        <fullName evidence="2">Sugar ABC transporter substrate-binding protein</fullName>
    </submittedName>
</protein>
<dbReference type="Proteomes" id="UP001156389">
    <property type="component" value="Unassembled WGS sequence"/>
</dbReference>
<proteinExistence type="predicted"/>
<feature type="signal peptide" evidence="1">
    <location>
        <begin position="1"/>
        <end position="28"/>
    </location>
</feature>
<dbReference type="RefSeq" id="WP_260216150.1">
    <property type="nucleotide sequence ID" value="NZ_JAJAGO010000002.1"/>
</dbReference>
<dbReference type="InterPro" id="IPR050490">
    <property type="entry name" value="Bact_solute-bd_prot1"/>
</dbReference>
<keyword evidence="3" id="KW-1185">Reference proteome</keyword>
<dbReference type="Gene3D" id="3.40.190.10">
    <property type="entry name" value="Periplasmic binding protein-like II"/>
    <property type="match status" value="1"/>
</dbReference>
<name>A0ABT2JMP8_9ACTN</name>
<accession>A0ABT2JMP8</accession>
<dbReference type="Pfam" id="PF01547">
    <property type="entry name" value="SBP_bac_1"/>
    <property type="match status" value="1"/>
</dbReference>
<evidence type="ECO:0000313" key="2">
    <source>
        <dbReference type="EMBL" id="MCT2589162.1"/>
    </source>
</evidence>
<dbReference type="PANTHER" id="PTHR43649">
    <property type="entry name" value="ARABINOSE-BINDING PROTEIN-RELATED"/>
    <property type="match status" value="1"/>
</dbReference>
<evidence type="ECO:0000313" key="3">
    <source>
        <dbReference type="Proteomes" id="UP001156389"/>
    </source>
</evidence>
<dbReference type="EMBL" id="JAJAGO010000002">
    <property type="protein sequence ID" value="MCT2589162.1"/>
    <property type="molecule type" value="Genomic_DNA"/>
</dbReference>